<dbReference type="Gene3D" id="3.30.710.10">
    <property type="entry name" value="Potassium Channel Kv1.1, Chain A"/>
    <property type="match status" value="2"/>
</dbReference>
<evidence type="ECO:0008006" key="8">
    <source>
        <dbReference type="Google" id="ProtNLM"/>
    </source>
</evidence>
<dbReference type="InterPro" id="IPR000210">
    <property type="entry name" value="BTB/POZ_dom"/>
</dbReference>
<evidence type="ECO:0000256" key="1">
    <source>
        <dbReference type="ARBA" id="ARBA00004906"/>
    </source>
</evidence>
<evidence type="ECO:0000313" key="6">
    <source>
        <dbReference type="EMBL" id="KAI3917910.1"/>
    </source>
</evidence>
<dbReference type="PANTHER" id="PTHR26379">
    <property type="entry name" value="BTB/POZ AND MATH DOMAIN-CONTAINING PROTEIN 1"/>
    <property type="match status" value="1"/>
</dbReference>
<dbReference type="InterPro" id="IPR011333">
    <property type="entry name" value="SKP1/BTB/POZ_sf"/>
</dbReference>
<reference evidence="6" key="1">
    <citation type="submission" date="2022-04" db="EMBL/GenBank/DDBJ databases">
        <title>A functionally conserved STORR gene fusion in Papaver species that diverged 16.8 million years ago.</title>
        <authorList>
            <person name="Catania T."/>
        </authorList>
    </citation>
    <scope>NUCLEOTIDE SEQUENCE</scope>
    <source>
        <strain evidence="6">S-188037</strain>
    </source>
</reference>
<protein>
    <recommendedName>
        <fullName evidence="8">BTB domain-containing protein</fullName>
    </recommendedName>
</protein>
<dbReference type="Pfam" id="PF07540">
    <property type="entry name" value="NOC3p"/>
    <property type="match status" value="1"/>
</dbReference>
<keyword evidence="7" id="KW-1185">Reference proteome</keyword>
<organism evidence="6 7">
    <name type="scientific">Papaver atlanticum</name>
    <dbReference type="NCBI Taxonomy" id="357466"/>
    <lineage>
        <taxon>Eukaryota</taxon>
        <taxon>Viridiplantae</taxon>
        <taxon>Streptophyta</taxon>
        <taxon>Embryophyta</taxon>
        <taxon>Tracheophyta</taxon>
        <taxon>Spermatophyta</taxon>
        <taxon>Magnoliopsida</taxon>
        <taxon>Ranunculales</taxon>
        <taxon>Papaveraceae</taxon>
        <taxon>Papaveroideae</taxon>
        <taxon>Papaver</taxon>
    </lineage>
</organism>
<accession>A0AAD4XHS4</accession>
<feature type="domain" description="BTB" evidence="3">
    <location>
        <begin position="257"/>
        <end position="327"/>
    </location>
</feature>
<evidence type="ECO:0000313" key="7">
    <source>
        <dbReference type="Proteomes" id="UP001202328"/>
    </source>
</evidence>
<dbReference type="SUPFAM" id="SSF54695">
    <property type="entry name" value="POZ domain"/>
    <property type="match status" value="2"/>
</dbReference>
<dbReference type="AlphaFoldDB" id="A0AAD4XHS4"/>
<comment type="pathway">
    <text evidence="1">Protein modification; protein ubiquitination.</text>
</comment>
<sequence>MNLRLRCIENGWETSGKSSSDQPEVKEELSAEEVLLTWASLLIGCFPGYTIRLPTEKELEMNFSKEVKKVRLFESTLLTSYKINFRVRTQYMSRSNSEASSYLKDDCLSIHCTVRVQQEQTRVEEGRHYVIPVPPSDMSQNLKGFLKSGVGSDSTFQVGNEFFDPFTFKAMLLFLYLNELPETHELSDLDSLYTSTTIAQHLLDAADGFVLNRLKLMCEAKLCEEISASTVADTLAQDNTNSRTGTENWDVRLGNPDMKTVVIEEFDPFAFKAMLLFLYSDELPEAHELSDSESVCTSTTLMRHLLAATDRFDLARLKLMCEAKLYEDIAANTVADTLSLAERYQCPELKTACLNFAAKSENLGEVMKSDGYSHVEKWCPSLLTDLLKKCMQL</sequence>
<dbReference type="InterPro" id="IPR045005">
    <property type="entry name" value="BPM1-6"/>
</dbReference>
<dbReference type="Pfam" id="PF24570">
    <property type="entry name" value="BACK_BPM_SPOP"/>
    <property type="match status" value="1"/>
</dbReference>
<dbReference type="EMBL" id="JAJJMB010008958">
    <property type="protein sequence ID" value="KAI3917910.1"/>
    <property type="molecule type" value="Genomic_DNA"/>
</dbReference>
<name>A0AAD4XHS4_9MAGN</name>
<dbReference type="InterPro" id="IPR056423">
    <property type="entry name" value="BACK_BPM_SPOP"/>
</dbReference>
<dbReference type="Pfam" id="PF00651">
    <property type="entry name" value="BTB"/>
    <property type="match status" value="1"/>
</dbReference>
<evidence type="ECO:0000259" key="4">
    <source>
        <dbReference type="Pfam" id="PF07540"/>
    </source>
</evidence>
<comment type="caution">
    <text evidence="6">The sequence shown here is derived from an EMBL/GenBank/DDBJ whole genome shotgun (WGS) entry which is preliminary data.</text>
</comment>
<gene>
    <name evidence="6" type="ORF">MKW98_000144</name>
</gene>
<proteinExistence type="inferred from homology"/>
<evidence type="ECO:0000259" key="5">
    <source>
        <dbReference type="Pfam" id="PF24570"/>
    </source>
</evidence>
<dbReference type="InterPro" id="IPR011501">
    <property type="entry name" value="Noc3_N"/>
</dbReference>
<dbReference type="Gene3D" id="1.25.40.420">
    <property type="match status" value="1"/>
</dbReference>
<dbReference type="Proteomes" id="UP001202328">
    <property type="component" value="Unassembled WGS sequence"/>
</dbReference>
<evidence type="ECO:0000256" key="2">
    <source>
        <dbReference type="ARBA" id="ARBA00010846"/>
    </source>
</evidence>
<comment type="similarity">
    <text evidence="2">Belongs to the Tdpoz family.</text>
</comment>
<feature type="domain" description="BPM/SPOP BACK" evidence="5">
    <location>
        <begin position="333"/>
        <end position="387"/>
    </location>
</feature>
<feature type="domain" description="Nucleolar complex-associated protein 3 N-terminal" evidence="4">
    <location>
        <begin position="35"/>
        <end position="82"/>
    </location>
</feature>
<dbReference type="GO" id="GO:0016567">
    <property type="term" value="P:protein ubiquitination"/>
    <property type="evidence" value="ECO:0007669"/>
    <property type="project" value="InterPro"/>
</dbReference>
<evidence type="ECO:0000259" key="3">
    <source>
        <dbReference type="Pfam" id="PF00651"/>
    </source>
</evidence>
<dbReference type="PANTHER" id="PTHR26379:SF293">
    <property type="entry name" value="BTB_POZ AND MATH DOMAIN-CONTAINING PROTEIN 3"/>
    <property type="match status" value="1"/>
</dbReference>